<keyword evidence="1 2" id="KW-0193">Cuticle</keyword>
<organism evidence="4 5">
    <name type="scientific">Hermetia illucens</name>
    <name type="common">Black soldier fly</name>
    <dbReference type="NCBI Taxonomy" id="343691"/>
    <lineage>
        <taxon>Eukaryota</taxon>
        <taxon>Metazoa</taxon>
        <taxon>Ecdysozoa</taxon>
        <taxon>Arthropoda</taxon>
        <taxon>Hexapoda</taxon>
        <taxon>Insecta</taxon>
        <taxon>Pterygota</taxon>
        <taxon>Neoptera</taxon>
        <taxon>Endopterygota</taxon>
        <taxon>Diptera</taxon>
        <taxon>Brachycera</taxon>
        <taxon>Stratiomyomorpha</taxon>
        <taxon>Stratiomyidae</taxon>
        <taxon>Hermetiinae</taxon>
        <taxon>Hermetia</taxon>
    </lineage>
</organism>
<dbReference type="Proteomes" id="UP000594454">
    <property type="component" value="Chromosome 2"/>
</dbReference>
<dbReference type="OMA" id="QGRDAQI"/>
<proteinExistence type="predicted"/>
<keyword evidence="3" id="KW-0732">Signal</keyword>
<protein>
    <submittedName>
        <fullName evidence="4">Uncharacterized protein</fullName>
    </submittedName>
</protein>
<reference evidence="4 5" key="1">
    <citation type="submission" date="2020-11" db="EMBL/GenBank/DDBJ databases">
        <authorList>
            <person name="Wallbank WR R."/>
            <person name="Pardo Diaz C."/>
            <person name="Kozak K."/>
            <person name="Martin S."/>
            <person name="Jiggins C."/>
            <person name="Moest M."/>
            <person name="Warren A I."/>
            <person name="Generalovic N T."/>
            <person name="Byers J.R.P. K."/>
            <person name="Montejo-Kovacevich G."/>
            <person name="Yen C E."/>
        </authorList>
    </citation>
    <scope>NUCLEOTIDE SEQUENCE [LARGE SCALE GENOMIC DNA]</scope>
</reference>
<dbReference type="AlphaFoldDB" id="A0A7R8YRX8"/>
<dbReference type="GO" id="GO:0062129">
    <property type="term" value="C:chitin-based extracellular matrix"/>
    <property type="evidence" value="ECO:0007669"/>
    <property type="project" value="TreeGrafter"/>
</dbReference>
<dbReference type="PANTHER" id="PTHR10380:SF218">
    <property type="entry name" value="ADULT CUTICLE PROTEIN 65AA-RELATED"/>
    <property type="match status" value="1"/>
</dbReference>
<dbReference type="InterPro" id="IPR050468">
    <property type="entry name" value="Cuticle_Struct_Prot"/>
</dbReference>
<evidence type="ECO:0000256" key="1">
    <source>
        <dbReference type="ARBA" id="ARBA00022460"/>
    </source>
</evidence>
<dbReference type="GO" id="GO:0008010">
    <property type="term" value="F:structural constituent of chitin-based larval cuticle"/>
    <property type="evidence" value="ECO:0007669"/>
    <property type="project" value="TreeGrafter"/>
</dbReference>
<gene>
    <name evidence="4" type="ORF">HERILL_LOCUS6154</name>
</gene>
<dbReference type="PROSITE" id="PS00233">
    <property type="entry name" value="CHIT_BIND_RR_1"/>
    <property type="match status" value="1"/>
</dbReference>
<name>A0A7R8YRX8_HERIL</name>
<dbReference type="PROSITE" id="PS51155">
    <property type="entry name" value="CHIT_BIND_RR_2"/>
    <property type="match status" value="1"/>
</dbReference>
<dbReference type="PRINTS" id="PR00947">
    <property type="entry name" value="CUTICLE"/>
</dbReference>
<feature type="signal peptide" evidence="3">
    <location>
        <begin position="1"/>
        <end position="17"/>
    </location>
</feature>
<evidence type="ECO:0000256" key="2">
    <source>
        <dbReference type="PROSITE-ProRule" id="PRU00497"/>
    </source>
</evidence>
<dbReference type="EMBL" id="LR899010">
    <property type="protein sequence ID" value="CAD7083178.1"/>
    <property type="molecule type" value="Genomic_DNA"/>
</dbReference>
<evidence type="ECO:0000256" key="3">
    <source>
        <dbReference type="SAM" id="SignalP"/>
    </source>
</evidence>
<dbReference type="InterPro" id="IPR000618">
    <property type="entry name" value="Insect_cuticle"/>
</dbReference>
<keyword evidence="5" id="KW-1185">Reference proteome</keyword>
<sequence length="106" mass="11531">MKFTLVVLFAVFYFASAAPVDDSKNAQIVRYDSDNIGIDGYNFAFETSDGTSRQEQAQLKNIGAENPALAVRGSVKWIGADGQQYALNYVADENGFQPEGAHLPHA</sequence>
<dbReference type="InterPro" id="IPR031311">
    <property type="entry name" value="CHIT_BIND_RR_consensus"/>
</dbReference>
<accession>A0A7R8YRX8</accession>
<dbReference type="PANTHER" id="PTHR10380">
    <property type="entry name" value="CUTICLE PROTEIN"/>
    <property type="match status" value="1"/>
</dbReference>
<dbReference type="InParanoid" id="A0A7R8YRX8"/>
<dbReference type="Pfam" id="PF00379">
    <property type="entry name" value="Chitin_bind_4"/>
    <property type="match status" value="1"/>
</dbReference>
<dbReference type="FunCoup" id="A0A7R8YRX8">
    <property type="interactions" value="70"/>
</dbReference>
<evidence type="ECO:0000313" key="4">
    <source>
        <dbReference type="EMBL" id="CAD7083178.1"/>
    </source>
</evidence>
<evidence type="ECO:0000313" key="5">
    <source>
        <dbReference type="Proteomes" id="UP000594454"/>
    </source>
</evidence>
<feature type="chain" id="PRO_5031326916" evidence="3">
    <location>
        <begin position="18"/>
        <end position="106"/>
    </location>
</feature>
<dbReference type="OrthoDB" id="7255276at2759"/>